<dbReference type="PROSITE" id="PS51257">
    <property type="entry name" value="PROKAR_LIPOPROTEIN"/>
    <property type="match status" value="1"/>
</dbReference>
<dbReference type="InterPro" id="IPR021952">
    <property type="entry name" value="Flpp3-like"/>
</dbReference>
<keyword evidence="2" id="KW-0328">Glycosyltransferase</keyword>
<reference evidence="2 3" key="1">
    <citation type="journal article" date="2018" name="Sci. Adv.">
        <title>Multi-heme cytochromes provide a pathway for survival in energy-limited environments.</title>
        <authorList>
            <person name="Deng X."/>
            <person name="Dohmae N."/>
            <person name="Nealson K.H."/>
            <person name="Hashimoto K."/>
            <person name="Okamoto A."/>
        </authorList>
    </citation>
    <scope>NUCLEOTIDE SEQUENCE [LARGE SCALE GENOMIC DNA]</scope>
    <source>
        <strain evidence="2 3">IS5</strain>
    </source>
</reference>
<dbReference type="AlphaFoldDB" id="A0A2Z6AYQ6"/>
<dbReference type="GO" id="GO:0016757">
    <property type="term" value="F:glycosyltransferase activity"/>
    <property type="evidence" value="ECO:0007669"/>
    <property type="project" value="UniProtKB-KW"/>
</dbReference>
<dbReference type="EMBL" id="AP017378">
    <property type="protein sequence ID" value="BBD08397.1"/>
    <property type="molecule type" value="Genomic_DNA"/>
</dbReference>
<protein>
    <submittedName>
        <fullName evidence="2">Alpha-1,2-galactosyltransferase</fullName>
    </submittedName>
</protein>
<evidence type="ECO:0000313" key="2">
    <source>
        <dbReference type="EMBL" id="BBD08397.1"/>
    </source>
</evidence>
<name>A0A2Z6AYQ6_9BACT</name>
<dbReference type="RefSeq" id="WP_126378457.1">
    <property type="nucleotide sequence ID" value="NZ_AP017378.1"/>
</dbReference>
<feature type="chain" id="PRO_5016387814" evidence="1">
    <location>
        <begin position="23"/>
        <end position="126"/>
    </location>
</feature>
<sequence length="126" mass="13705">MRKVLAYALVAVSMAFMLSACGAKLEGASSNIITGTVVSEEAGTITEIHAATLKALESLELPISYDKKDNLVAVLQTFTAEGDTIRITISYRTLDVSELRLFSEDKIDSFKMAGLLDEIRNQMSLI</sequence>
<gene>
    <name evidence="2" type="ORF">DFE_1671</name>
</gene>
<accession>A0A2Z6AYQ6</accession>
<organism evidence="2 3">
    <name type="scientific">Desulfovibrio ferrophilus</name>
    <dbReference type="NCBI Taxonomy" id="241368"/>
    <lineage>
        <taxon>Bacteria</taxon>
        <taxon>Pseudomonadati</taxon>
        <taxon>Thermodesulfobacteriota</taxon>
        <taxon>Desulfovibrionia</taxon>
        <taxon>Desulfovibrionales</taxon>
        <taxon>Desulfovibrionaceae</taxon>
        <taxon>Desulfovibrio</taxon>
    </lineage>
</organism>
<evidence type="ECO:0000256" key="1">
    <source>
        <dbReference type="SAM" id="SignalP"/>
    </source>
</evidence>
<keyword evidence="3" id="KW-1185">Reference proteome</keyword>
<keyword evidence="2" id="KW-0808">Transferase</keyword>
<proteinExistence type="predicted"/>
<dbReference type="KEGG" id="dfl:DFE_1671"/>
<dbReference type="Pfam" id="PF12092">
    <property type="entry name" value="DUF3568"/>
    <property type="match status" value="1"/>
</dbReference>
<feature type="signal peptide" evidence="1">
    <location>
        <begin position="1"/>
        <end position="22"/>
    </location>
</feature>
<dbReference type="Proteomes" id="UP000269883">
    <property type="component" value="Chromosome"/>
</dbReference>
<keyword evidence="1" id="KW-0732">Signal</keyword>
<evidence type="ECO:0000313" key="3">
    <source>
        <dbReference type="Proteomes" id="UP000269883"/>
    </source>
</evidence>